<dbReference type="EMBL" id="DUZY01000004">
    <property type="protein sequence ID" value="DAD34954.1"/>
    <property type="molecule type" value="Genomic_DNA"/>
</dbReference>
<protein>
    <submittedName>
        <fullName evidence="2">Uncharacterized protein</fullName>
    </submittedName>
</protein>
<dbReference type="Proteomes" id="UP000607653">
    <property type="component" value="Unassembled WGS sequence"/>
</dbReference>
<dbReference type="AlphaFoldDB" id="A0A822YLA9"/>
<organism evidence="2 3">
    <name type="scientific">Nelumbo nucifera</name>
    <name type="common">Sacred lotus</name>
    <dbReference type="NCBI Taxonomy" id="4432"/>
    <lineage>
        <taxon>Eukaryota</taxon>
        <taxon>Viridiplantae</taxon>
        <taxon>Streptophyta</taxon>
        <taxon>Embryophyta</taxon>
        <taxon>Tracheophyta</taxon>
        <taxon>Spermatophyta</taxon>
        <taxon>Magnoliopsida</taxon>
        <taxon>Proteales</taxon>
        <taxon>Nelumbonaceae</taxon>
        <taxon>Nelumbo</taxon>
    </lineage>
</organism>
<proteinExistence type="predicted"/>
<feature type="compositionally biased region" description="Low complexity" evidence="1">
    <location>
        <begin position="20"/>
        <end position="29"/>
    </location>
</feature>
<gene>
    <name evidence="2" type="ORF">HUJ06_005594</name>
</gene>
<keyword evidence="3" id="KW-1185">Reference proteome</keyword>
<comment type="caution">
    <text evidence="2">The sequence shown here is derived from an EMBL/GenBank/DDBJ whole genome shotgun (WGS) entry which is preliminary data.</text>
</comment>
<reference evidence="2 3" key="1">
    <citation type="journal article" date="2020" name="Mol. Biol. Evol.">
        <title>Distinct Expression and Methylation Patterns for Genes with Different Fates following a Single Whole-Genome Duplication in Flowering Plants.</title>
        <authorList>
            <person name="Shi T."/>
            <person name="Rahmani R.S."/>
            <person name="Gugger P.F."/>
            <person name="Wang M."/>
            <person name="Li H."/>
            <person name="Zhang Y."/>
            <person name="Li Z."/>
            <person name="Wang Q."/>
            <person name="Van de Peer Y."/>
            <person name="Marchal K."/>
            <person name="Chen J."/>
        </authorList>
    </citation>
    <scope>NUCLEOTIDE SEQUENCE [LARGE SCALE GENOMIC DNA]</scope>
    <source>
        <tissue evidence="2">Leaf</tissue>
    </source>
</reference>
<evidence type="ECO:0000313" key="3">
    <source>
        <dbReference type="Proteomes" id="UP000607653"/>
    </source>
</evidence>
<name>A0A822YLA9_NELNU</name>
<sequence length="43" mass="4672">MYLILVAIKPCTGVFKDNPSSSSSSSSSSDLSYMNPVLPFHYT</sequence>
<accession>A0A822YLA9</accession>
<feature type="region of interest" description="Disordered" evidence="1">
    <location>
        <begin position="16"/>
        <end position="43"/>
    </location>
</feature>
<evidence type="ECO:0000313" key="2">
    <source>
        <dbReference type="EMBL" id="DAD34954.1"/>
    </source>
</evidence>
<evidence type="ECO:0000256" key="1">
    <source>
        <dbReference type="SAM" id="MobiDB-lite"/>
    </source>
</evidence>